<evidence type="ECO:0000256" key="1">
    <source>
        <dbReference type="ARBA" id="ARBA00017473"/>
    </source>
</evidence>
<proteinExistence type="inferred from homology"/>
<dbReference type="GO" id="GO:0016114">
    <property type="term" value="P:terpenoid biosynthetic process"/>
    <property type="evidence" value="ECO:0007669"/>
    <property type="project" value="InterPro"/>
</dbReference>
<dbReference type="InterPro" id="IPR020568">
    <property type="entry name" value="Ribosomal_Su5_D2-typ_SF"/>
</dbReference>
<comment type="function">
    <text evidence="6">Catalyzes the phosphorylation of the position 2 hydroxy group of 4-diphosphocytidyl-2C-methyl-D-erythritol.</text>
</comment>
<dbReference type="PANTHER" id="PTHR43527:SF2">
    <property type="entry name" value="4-DIPHOSPHOCYTIDYL-2-C-METHYL-D-ERYTHRITOL KINASE, CHLOROPLASTIC"/>
    <property type="match status" value="1"/>
</dbReference>
<feature type="region of interest" description="Disordered" evidence="7">
    <location>
        <begin position="1"/>
        <end position="29"/>
    </location>
</feature>
<dbReference type="UniPathway" id="UPA00056">
    <property type="reaction ID" value="UER00094"/>
</dbReference>
<dbReference type="GO" id="GO:0019288">
    <property type="term" value="P:isopentenyl diphosphate biosynthetic process, methylerythritol 4-phosphate pathway"/>
    <property type="evidence" value="ECO:0007669"/>
    <property type="project" value="UniProtKB-UniRule"/>
</dbReference>
<comment type="caution">
    <text evidence="9">The sequence shown here is derived from an EMBL/GenBank/DDBJ whole genome shotgun (WGS) entry which is preliminary data.</text>
</comment>
<dbReference type="AlphaFoldDB" id="A0A538U875"/>
<dbReference type="InterPro" id="IPR004424">
    <property type="entry name" value="IspE"/>
</dbReference>
<dbReference type="EC" id="2.7.1.148" evidence="6"/>
<keyword evidence="6" id="KW-0414">Isoprene biosynthesis</keyword>
<comment type="pathway">
    <text evidence="6">Isoprenoid biosynthesis; isopentenyl diphosphate biosynthesis via DXP pathway; isopentenyl diphosphate from 1-deoxy-D-xylulose 5-phosphate: step 3/6.</text>
</comment>
<evidence type="ECO:0000256" key="4">
    <source>
        <dbReference type="ARBA" id="ARBA00022777"/>
    </source>
</evidence>
<feature type="active site" evidence="6">
    <location>
        <position position="263"/>
    </location>
</feature>
<dbReference type="GO" id="GO:0050515">
    <property type="term" value="F:4-(cytidine 5'-diphospho)-2-C-methyl-D-erythritol kinase activity"/>
    <property type="evidence" value="ECO:0007669"/>
    <property type="project" value="UniProtKB-UniRule"/>
</dbReference>
<feature type="compositionally biased region" description="Basic and acidic residues" evidence="7">
    <location>
        <begin position="104"/>
        <end position="114"/>
    </location>
</feature>
<keyword evidence="4 6" id="KW-0418">Kinase</keyword>
<reference evidence="9 10" key="1">
    <citation type="journal article" date="2019" name="Nat. Microbiol.">
        <title>Mediterranean grassland soil C-N compound turnover is dependent on rainfall and depth, and is mediated by genomically divergent microorganisms.</title>
        <authorList>
            <person name="Diamond S."/>
            <person name="Andeer P.F."/>
            <person name="Li Z."/>
            <person name="Crits-Christoph A."/>
            <person name="Burstein D."/>
            <person name="Anantharaman K."/>
            <person name="Lane K.R."/>
            <person name="Thomas B.C."/>
            <person name="Pan C."/>
            <person name="Northen T.R."/>
            <person name="Banfield J.F."/>
        </authorList>
    </citation>
    <scope>NUCLEOTIDE SEQUENCE [LARGE SCALE GENOMIC DNA]</scope>
    <source>
        <strain evidence="9">WS_10</strain>
    </source>
</reference>
<dbReference type="SUPFAM" id="SSF54211">
    <property type="entry name" value="Ribosomal protein S5 domain 2-like"/>
    <property type="match status" value="1"/>
</dbReference>
<comment type="similarity">
    <text evidence="6">Belongs to the GHMP kinase family. IspE subfamily.</text>
</comment>
<dbReference type="PANTHER" id="PTHR43527">
    <property type="entry name" value="4-DIPHOSPHOCYTIDYL-2-C-METHYL-D-ERYTHRITOL KINASE, CHLOROPLASTIC"/>
    <property type="match status" value="1"/>
</dbReference>
<protein>
    <recommendedName>
        <fullName evidence="1 6">4-diphosphocytidyl-2-C-methyl-D-erythritol kinase</fullName>
        <shortName evidence="6">CMK</shortName>
        <ecNumber evidence="6">2.7.1.148</ecNumber>
    </recommendedName>
    <alternativeName>
        <fullName evidence="6">4-(cytidine-5'-diphospho)-2-C-methyl-D-erythritol kinase</fullName>
    </alternativeName>
</protein>
<gene>
    <name evidence="6" type="primary">ispE</name>
    <name evidence="9" type="ORF">E6K80_03830</name>
</gene>
<dbReference type="InterPro" id="IPR014721">
    <property type="entry name" value="Ribsml_uS5_D2-typ_fold_subgr"/>
</dbReference>
<feature type="region of interest" description="Disordered" evidence="7">
    <location>
        <begin position="88"/>
        <end position="127"/>
    </location>
</feature>
<dbReference type="InterPro" id="IPR006204">
    <property type="entry name" value="GHMP_kinase_N_dom"/>
</dbReference>
<dbReference type="GO" id="GO:0005524">
    <property type="term" value="F:ATP binding"/>
    <property type="evidence" value="ECO:0007669"/>
    <property type="project" value="UniProtKB-UniRule"/>
</dbReference>
<dbReference type="HAMAP" id="MF_00061">
    <property type="entry name" value="IspE"/>
    <property type="match status" value="1"/>
</dbReference>
<dbReference type="Pfam" id="PF00288">
    <property type="entry name" value="GHMP_kinases_N"/>
    <property type="match status" value="1"/>
</dbReference>
<comment type="catalytic activity">
    <reaction evidence="6">
        <text>4-CDP-2-C-methyl-D-erythritol + ATP = 4-CDP-2-C-methyl-D-erythritol 2-phosphate + ADP + H(+)</text>
        <dbReference type="Rhea" id="RHEA:18437"/>
        <dbReference type="ChEBI" id="CHEBI:15378"/>
        <dbReference type="ChEBI" id="CHEBI:30616"/>
        <dbReference type="ChEBI" id="CHEBI:57823"/>
        <dbReference type="ChEBI" id="CHEBI:57919"/>
        <dbReference type="ChEBI" id="CHEBI:456216"/>
        <dbReference type="EC" id="2.7.1.148"/>
    </reaction>
</comment>
<dbReference type="Proteomes" id="UP000319836">
    <property type="component" value="Unassembled WGS sequence"/>
</dbReference>
<feature type="binding site" evidence="6">
    <location>
        <begin position="221"/>
        <end position="231"/>
    </location>
    <ligand>
        <name>ATP</name>
        <dbReference type="ChEBI" id="CHEBI:30616"/>
    </ligand>
</feature>
<evidence type="ECO:0000259" key="8">
    <source>
        <dbReference type="Pfam" id="PF00288"/>
    </source>
</evidence>
<evidence type="ECO:0000256" key="3">
    <source>
        <dbReference type="ARBA" id="ARBA00022741"/>
    </source>
</evidence>
<evidence type="ECO:0000256" key="7">
    <source>
        <dbReference type="SAM" id="MobiDB-lite"/>
    </source>
</evidence>
<evidence type="ECO:0000256" key="5">
    <source>
        <dbReference type="ARBA" id="ARBA00022840"/>
    </source>
</evidence>
<evidence type="ECO:0000313" key="9">
    <source>
        <dbReference type="EMBL" id="TMQ72060.1"/>
    </source>
</evidence>
<sequence length="423" mass="45433">MHVLRRAVPGALQAPPRAGGRGRAGVATARSARVLHAGAAGRPAHGVGGRERHGVRALHDLARDGGQVRDRGVALHGSLRRVRHLPLPLSGGRLGPHRGSVARADQRPAARDLRPGLSGRGPDHPLRTRVRDARHVGARPARAVRITVYQSISLADTLVIRPRRGGFRLRVRWEETALSGAPRRERLGPARDNLVLRAARLFRTRAGFHGGASFDLVKRIPAGAGLGGGSSDAAATLAGLERIAGIRLAPAERMDLAARLGSDVPFACRGGTAIGSGRGEKLQKVRLSRSFGAIVAVPSWRVSTVDAYRRLDRSKYALTGWRANLRFAQILESDEVTPILCVLFGNSFESALGNRMNSFMSLSRRLQEAGLRSPRLTGSGSAVFGILRPGETFAAVVGRFEGSERLYRVKSARTGLRVIVDRD</sequence>
<keyword evidence="5 6" id="KW-0067">ATP-binding</keyword>
<feature type="compositionally biased region" description="Low complexity" evidence="7">
    <location>
        <begin position="9"/>
        <end position="29"/>
    </location>
</feature>
<evidence type="ECO:0000256" key="2">
    <source>
        <dbReference type="ARBA" id="ARBA00022679"/>
    </source>
</evidence>
<name>A0A538U875_UNCEI</name>
<dbReference type="Gene3D" id="3.30.230.10">
    <property type="match status" value="1"/>
</dbReference>
<evidence type="ECO:0000256" key="6">
    <source>
        <dbReference type="HAMAP-Rule" id="MF_00061"/>
    </source>
</evidence>
<dbReference type="Gene3D" id="3.30.70.890">
    <property type="entry name" value="GHMP kinase, C-terminal domain"/>
    <property type="match status" value="1"/>
</dbReference>
<organism evidence="9 10">
    <name type="scientific">Eiseniibacteriota bacterium</name>
    <dbReference type="NCBI Taxonomy" id="2212470"/>
    <lineage>
        <taxon>Bacteria</taxon>
        <taxon>Candidatus Eiseniibacteriota</taxon>
    </lineage>
</organism>
<evidence type="ECO:0000313" key="10">
    <source>
        <dbReference type="Proteomes" id="UP000319836"/>
    </source>
</evidence>
<keyword evidence="3 6" id="KW-0547">Nucleotide-binding</keyword>
<feature type="domain" description="GHMP kinase N-terminal" evidence="8">
    <location>
        <begin position="193"/>
        <end position="271"/>
    </location>
</feature>
<keyword evidence="2 6" id="KW-0808">Transferase</keyword>
<accession>A0A538U875</accession>
<dbReference type="InterPro" id="IPR036554">
    <property type="entry name" value="GHMP_kinase_C_sf"/>
</dbReference>
<comment type="caution">
    <text evidence="6">Lacks conserved residue(s) required for the propagation of feature annotation.</text>
</comment>
<dbReference type="SUPFAM" id="SSF55060">
    <property type="entry name" value="GHMP Kinase, C-terminal domain"/>
    <property type="match status" value="1"/>
</dbReference>
<dbReference type="EMBL" id="VBPA01000080">
    <property type="protein sequence ID" value="TMQ72060.1"/>
    <property type="molecule type" value="Genomic_DNA"/>
</dbReference>